<dbReference type="InterPro" id="IPR036390">
    <property type="entry name" value="WH_DNA-bd_sf"/>
</dbReference>
<keyword evidence="1" id="KW-0805">Transcription regulation</keyword>
<dbReference type="AlphaFoldDB" id="A0A0R1H697"/>
<dbReference type="PROSITE" id="PS50949">
    <property type="entry name" value="HTH_GNTR"/>
    <property type="match status" value="1"/>
</dbReference>
<evidence type="ECO:0000313" key="6">
    <source>
        <dbReference type="Proteomes" id="UP000051461"/>
    </source>
</evidence>
<dbReference type="Pfam" id="PF07702">
    <property type="entry name" value="UTRA"/>
    <property type="match status" value="1"/>
</dbReference>
<feature type="domain" description="HTH gntR-type" evidence="4">
    <location>
        <begin position="1"/>
        <end position="67"/>
    </location>
</feature>
<dbReference type="InterPro" id="IPR050679">
    <property type="entry name" value="Bact_HTH_transcr_reg"/>
</dbReference>
<reference evidence="5 6" key="1">
    <citation type="journal article" date="2015" name="Genome Announc.">
        <title>Expanding the biotechnology potential of lactobacilli through comparative genomics of 213 strains and associated genera.</title>
        <authorList>
            <person name="Sun Z."/>
            <person name="Harris H.M."/>
            <person name="McCann A."/>
            <person name="Guo C."/>
            <person name="Argimon S."/>
            <person name="Zhang W."/>
            <person name="Yang X."/>
            <person name="Jeffery I.B."/>
            <person name="Cooney J.C."/>
            <person name="Kagawa T.F."/>
            <person name="Liu W."/>
            <person name="Song Y."/>
            <person name="Salvetti E."/>
            <person name="Wrobel A."/>
            <person name="Rasinkangas P."/>
            <person name="Parkhill J."/>
            <person name="Rea M.C."/>
            <person name="O'Sullivan O."/>
            <person name="Ritari J."/>
            <person name="Douillard F.P."/>
            <person name="Paul Ross R."/>
            <person name="Yang R."/>
            <person name="Briner A.E."/>
            <person name="Felis G.E."/>
            <person name="de Vos W.M."/>
            <person name="Barrangou R."/>
            <person name="Klaenhammer T.R."/>
            <person name="Caufield P.W."/>
            <person name="Cui Y."/>
            <person name="Zhang H."/>
            <person name="O'Toole P.W."/>
        </authorList>
    </citation>
    <scope>NUCLEOTIDE SEQUENCE [LARGE SCALE GENOMIC DNA]</scope>
    <source>
        <strain evidence="5 6">DSM 20003</strain>
    </source>
</reference>
<dbReference type="InterPro" id="IPR036388">
    <property type="entry name" value="WH-like_DNA-bd_sf"/>
</dbReference>
<dbReference type="InterPro" id="IPR000524">
    <property type="entry name" value="Tscrpt_reg_HTH_GntR"/>
</dbReference>
<dbReference type="PRINTS" id="PR00035">
    <property type="entry name" value="HTHGNTR"/>
</dbReference>
<dbReference type="GO" id="GO:0003677">
    <property type="term" value="F:DNA binding"/>
    <property type="evidence" value="ECO:0007669"/>
    <property type="project" value="UniProtKB-KW"/>
</dbReference>
<sequence length="237" mass="27007">MTKYAKIAADLETKIRQKKLTERLPNERELCQQYGVSRNTINQALNILEQKNLVYRRHGSGTYIRDVINVADHNVSIHLFTDGFQRSAEAENRQVKTEIIEFKPAFAPKKITDQLQVSDQTPLYEVTRLRYNNNQPACYERNIIPINLLPDLTRDDMTGSLFAYAAKQLDLKVSNAAVEVTAPLADDTIRTALKLPADVPPVVVRSEGTAFLENGKPLEFFDTYYRPEFFNLKANAN</sequence>
<dbReference type="InterPro" id="IPR011663">
    <property type="entry name" value="UTRA"/>
</dbReference>
<keyword evidence="6" id="KW-1185">Reference proteome</keyword>
<dbReference type="InterPro" id="IPR028978">
    <property type="entry name" value="Chorismate_lyase_/UTRA_dom_sf"/>
</dbReference>
<organism evidence="5 6">
    <name type="scientific">Loigolactobacillus bifermentans DSM 20003</name>
    <dbReference type="NCBI Taxonomy" id="1423726"/>
    <lineage>
        <taxon>Bacteria</taxon>
        <taxon>Bacillati</taxon>
        <taxon>Bacillota</taxon>
        <taxon>Bacilli</taxon>
        <taxon>Lactobacillales</taxon>
        <taxon>Lactobacillaceae</taxon>
        <taxon>Loigolactobacillus</taxon>
    </lineage>
</organism>
<name>A0A0R1H697_9LACO</name>
<dbReference type="Proteomes" id="UP000051461">
    <property type="component" value="Unassembled WGS sequence"/>
</dbReference>
<dbReference type="PANTHER" id="PTHR44846:SF12">
    <property type="entry name" value="HTH-TYPE TRANSCRIPTIONAL REGULATOR TRER"/>
    <property type="match status" value="1"/>
</dbReference>
<dbReference type="RefSeq" id="WP_057904495.1">
    <property type="nucleotide sequence ID" value="NZ_AZDA01000046.1"/>
</dbReference>
<evidence type="ECO:0000256" key="2">
    <source>
        <dbReference type="ARBA" id="ARBA00023125"/>
    </source>
</evidence>
<evidence type="ECO:0000259" key="4">
    <source>
        <dbReference type="PROSITE" id="PS50949"/>
    </source>
</evidence>
<protein>
    <recommendedName>
        <fullName evidence="4">HTH gntR-type domain-containing protein</fullName>
    </recommendedName>
</protein>
<dbReference type="SUPFAM" id="SSF64288">
    <property type="entry name" value="Chorismate lyase-like"/>
    <property type="match status" value="1"/>
</dbReference>
<dbReference type="SMART" id="SM00866">
    <property type="entry name" value="UTRA"/>
    <property type="match status" value="1"/>
</dbReference>
<evidence type="ECO:0000313" key="5">
    <source>
        <dbReference type="EMBL" id="KRK39122.1"/>
    </source>
</evidence>
<dbReference type="GO" id="GO:0003700">
    <property type="term" value="F:DNA-binding transcription factor activity"/>
    <property type="evidence" value="ECO:0007669"/>
    <property type="project" value="InterPro"/>
</dbReference>
<keyword evidence="2" id="KW-0238">DNA-binding</keyword>
<keyword evidence="3" id="KW-0804">Transcription</keyword>
<dbReference type="GO" id="GO:0045892">
    <property type="term" value="P:negative regulation of DNA-templated transcription"/>
    <property type="evidence" value="ECO:0007669"/>
    <property type="project" value="TreeGrafter"/>
</dbReference>
<dbReference type="Pfam" id="PF00392">
    <property type="entry name" value="GntR"/>
    <property type="match status" value="1"/>
</dbReference>
<gene>
    <name evidence="5" type="ORF">FC07_GL002843</name>
</gene>
<dbReference type="PANTHER" id="PTHR44846">
    <property type="entry name" value="MANNOSYL-D-GLYCERATE TRANSPORT/METABOLISM SYSTEM REPRESSOR MNGR-RELATED"/>
    <property type="match status" value="1"/>
</dbReference>
<dbReference type="PATRIC" id="fig|1423726.3.peg.2952"/>
<dbReference type="SUPFAM" id="SSF46785">
    <property type="entry name" value="Winged helix' DNA-binding domain"/>
    <property type="match status" value="1"/>
</dbReference>
<dbReference type="Gene3D" id="3.40.1410.10">
    <property type="entry name" value="Chorismate lyase-like"/>
    <property type="match status" value="1"/>
</dbReference>
<dbReference type="SMART" id="SM00345">
    <property type="entry name" value="HTH_GNTR"/>
    <property type="match status" value="1"/>
</dbReference>
<evidence type="ECO:0000256" key="3">
    <source>
        <dbReference type="ARBA" id="ARBA00023163"/>
    </source>
</evidence>
<dbReference type="CDD" id="cd07377">
    <property type="entry name" value="WHTH_GntR"/>
    <property type="match status" value="1"/>
</dbReference>
<proteinExistence type="predicted"/>
<evidence type="ECO:0000256" key="1">
    <source>
        <dbReference type="ARBA" id="ARBA00023015"/>
    </source>
</evidence>
<dbReference type="STRING" id="1423726.FC07_GL002843"/>
<dbReference type="Gene3D" id="1.10.10.10">
    <property type="entry name" value="Winged helix-like DNA-binding domain superfamily/Winged helix DNA-binding domain"/>
    <property type="match status" value="1"/>
</dbReference>
<comment type="caution">
    <text evidence="5">The sequence shown here is derived from an EMBL/GenBank/DDBJ whole genome shotgun (WGS) entry which is preliminary data.</text>
</comment>
<dbReference type="EMBL" id="AZDA01000046">
    <property type="protein sequence ID" value="KRK39122.1"/>
    <property type="molecule type" value="Genomic_DNA"/>
</dbReference>
<accession>A0A0R1H697</accession>